<keyword evidence="6 8" id="KW-1133">Transmembrane helix</keyword>
<dbReference type="Proteomes" id="UP000242258">
    <property type="component" value="Unassembled WGS sequence"/>
</dbReference>
<evidence type="ECO:0000256" key="3">
    <source>
        <dbReference type="ARBA" id="ARBA00022448"/>
    </source>
</evidence>
<dbReference type="InterPro" id="IPR002781">
    <property type="entry name" value="TM_pro_TauE-like"/>
</dbReference>
<feature type="transmembrane region" description="Helical" evidence="8">
    <location>
        <begin position="185"/>
        <end position="209"/>
    </location>
</feature>
<protein>
    <recommendedName>
        <fullName evidence="8">Probable membrane transporter protein</fullName>
    </recommendedName>
</protein>
<keyword evidence="3" id="KW-0813">Transport</keyword>
<comment type="caution">
    <text evidence="9">The sequence shown here is derived from an EMBL/GenBank/DDBJ whole genome shotgun (WGS) entry which is preliminary data.</text>
</comment>
<comment type="similarity">
    <text evidence="2 8">Belongs to the 4-toluene sulfonate uptake permease (TSUP) (TC 2.A.102) family.</text>
</comment>
<feature type="transmembrane region" description="Helical" evidence="8">
    <location>
        <begin position="221"/>
        <end position="239"/>
    </location>
</feature>
<feature type="transmembrane region" description="Helical" evidence="8">
    <location>
        <begin position="94"/>
        <end position="114"/>
    </location>
</feature>
<organism evidence="9 10">
    <name type="scientific">Rheinheimera salexigens</name>
    <dbReference type="NCBI Taxonomy" id="1628148"/>
    <lineage>
        <taxon>Bacteria</taxon>
        <taxon>Pseudomonadati</taxon>
        <taxon>Pseudomonadota</taxon>
        <taxon>Gammaproteobacteria</taxon>
        <taxon>Chromatiales</taxon>
        <taxon>Chromatiaceae</taxon>
        <taxon>Rheinheimera</taxon>
    </lineage>
</organism>
<feature type="transmembrane region" description="Helical" evidence="8">
    <location>
        <begin position="38"/>
        <end position="57"/>
    </location>
</feature>
<keyword evidence="5 8" id="KW-0812">Transmembrane</keyword>
<keyword evidence="4 8" id="KW-1003">Cell membrane</keyword>
<dbReference type="STRING" id="1628148.BI198_03690"/>
<evidence type="ECO:0000256" key="4">
    <source>
        <dbReference type="ARBA" id="ARBA00022475"/>
    </source>
</evidence>
<keyword evidence="7 8" id="KW-0472">Membrane</keyword>
<accession>A0A1E7QA18</accession>
<dbReference type="EMBL" id="MKEK01000001">
    <property type="protein sequence ID" value="OEY70931.1"/>
    <property type="molecule type" value="Genomic_DNA"/>
</dbReference>
<evidence type="ECO:0000256" key="7">
    <source>
        <dbReference type="ARBA" id="ARBA00023136"/>
    </source>
</evidence>
<evidence type="ECO:0000313" key="9">
    <source>
        <dbReference type="EMBL" id="OEY70931.1"/>
    </source>
</evidence>
<evidence type="ECO:0000313" key="10">
    <source>
        <dbReference type="Proteomes" id="UP000242258"/>
    </source>
</evidence>
<evidence type="ECO:0000256" key="1">
    <source>
        <dbReference type="ARBA" id="ARBA00004651"/>
    </source>
</evidence>
<evidence type="ECO:0000256" key="5">
    <source>
        <dbReference type="ARBA" id="ARBA00022692"/>
    </source>
</evidence>
<gene>
    <name evidence="9" type="ORF">BI198_03690</name>
</gene>
<keyword evidence="10" id="KW-1185">Reference proteome</keyword>
<feature type="transmembrane region" description="Helical" evidence="8">
    <location>
        <begin position="69"/>
        <end position="88"/>
    </location>
</feature>
<dbReference type="PANTHER" id="PTHR30269:SF37">
    <property type="entry name" value="MEMBRANE TRANSPORTER PROTEIN"/>
    <property type="match status" value="1"/>
</dbReference>
<proteinExistence type="inferred from homology"/>
<dbReference type="AlphaFoldDB" id="A0A1E7QA18"/>
<reference evidence="10" key="1">
    <citation type="submission" date="2016-09" db="EMBL/GenBank/DDBJ databases">
        <authorList>
            <person name="Wan X."/>
            <person name="Hou S."/>
        </authorList>
    </citation>
    <scope>NUCLEOTIDE SEQUENCE [LARGE SCALE GENOMIC DNA]</scope>
    <source>
        <strain evidence="10">KH87</strain>
    </source>
</reference>
<comment type="subcellular location">
    <subcellularLocation>
        <location evidence="1 8">Cell membrane</location>
        <topology evidence="1 8">Multi-pass membrane protein</topology>
    </subcellularLocation>
</comment>
<feature type="transmembrane region" description="Helical" evidence="8">
    <location>
        <begin position="126"/>
        <end position="144"/>
    </location>
</feature>
<dbReference type="PANTHER" id="PTHR30269">
    <property type="entry name" value="TRANSMEMBRANE PROTEIN YFCA"/>
    <property type="match status" value="1"/>
</dbReference>
<dbReference type="InterPro" id="IPR052017">
    <property type="entry name" value="TSUP"/>
</dbReference>
<evidence type="ECO:0000256" key="8">
    <source>
        <dbReference type="RuleBase" id="RU363041"/>
    </source>
</evidence>
<name>A0A1E7QA18_9GAMM</name>
<feature type="transmembrane region" description="Helical" evidence="8">
    <location>
        <begin position="150"/>
        <end position="173"/>
    </location>
</feature>
<dbReference type="GO" id="GO:0005886">
    <property type="term" value="C:plasma membrane"/>
    <property type="evidence" value="ECO:0007669"/>
    <property type="project" value="UniProtKB-SubCell"/>
</dbReference>
<evidence type="ECO:0000256" key="6">
    <source>
        <dbReference type="ARBA" id="ARBA00022989"/>
    </source>
</evidence>
<evidence type="ECO:0000256" key="2">
    <source>
        <dbReference type="ARBA" id="ARBA00009142"/>
    </source>
</evidence>
<sequence>MTTLVLIAFVVVLIGISKSAFAGALGVFAVPLLMLKLPASQAIALMLPLLIIADILSVKSFWRKWDNRLLLPLIPGALLGVIIAYLVIDLINPDYLRLIIALICIVFALKNILFKQTTLSFLSNKIGAVVMSMFSGITSSLVHAGGPPIIIYFSAIGLTPSKFVATAAIFFAMMNIFKLIAALSFGLLPSATIVTALLFFPLALLGNWIGVKINTSIDKQLFLKVMNYLLLLLGTWLLLK</sequence>
<dbReference type="Pfam" id="PF01925">
    <property type="entry name" value="TauE"/>
    <property type="match status" value="1"/>
</dbReference>